<evidence type="ECO:0000256" key="1">
    <source>
        <dbReference type="SAM" id="Phobius"/>
    </source>
</evidence>
<dbReference type="InterPro" id="IPR019635">
    <property type="entry name" value="DUF2500"/>
</dbReference>
<sequence length="130" mass="14363">MSTGFNTGAFPNQGSVDLFMVIFTIMAVLIGGFILFAIIKGFITWSSNNSAPIENLTCRVVAKRMQVSGGSGDSSANTSYYATFEFEDRQRLELRVGRDQFGYIVEGDQGTLTYQGTRFKGFSRHLSFQA</sequence>
<evidence type="ECO:0000313" key="2">
    <source>
        <dbReference type="EMBL" id="MDU0204464.1"/>
    </source>
</evidence>
<proteinExistence type="predicted"/>
<keyword evidence="1" id="KW-1133">Transmembrane helix</keyword>
<name>A0ABU3RJT2_9BACL</name>
<protein>
    <submittedName>
        <fullName evidence="2">DUF2500 domain-containing protein</fullName>
    </submittedName>
</protein>
<comment type="caution">
    <text evidence="2">The sequence shown here is derived from an EMBL/GenBank/DDBJ whole genome shotgun (WGS) entry which is preliminary data.</text>
</comment>
<gene>
    <name evidence="2" type="ORF">RQP52_25580</name>
</gene>
<organism evidence="2 3">
    <name type="scientific">Paenibacillus violae</name>
    <dbReference type="NCBI Taxonomy" id="3077234"/>
    <lineage>
        <taxon>Bacteria</taxon>
        <taxon>Bacillati</taxon>
        <taxon>Bacillota</taxon>
        <taxon>Bacilli</taxon>
        <taxon>Bacillales</taxon>
        <taxon>Paenibacillaceae</taxon>
        <taxon>Paenibacillus</taxon>
    </lineage>
</organism>
<keyword evidence="1" id="KW-0472">Membrane</keyword>
<dbReference type="EMBL" id="JAWCUD010000010">
    <property type="protein sequence ID" value="MDU0204464.1"/>
    <property type="molecule type" value="Genomic_DNA"/>
</dbReference>
<dbReference type="Gene3D" id="2.40.50.660">
    <property type="match status" value="1"/>
</dbReference>
<keyword evidence="1" id="KW-0812">Transmembrane</keyword>
<accession>A0ABU3RJT2</accession>
<reference evidence="2 3" key="1">
    <citation type="submission" date="2023-10" db="EMBL/GenBank/DDBJ databases">
        <title>Paenibacillus strain PFR10 Genome sequencing and assembly.</title>
        <authorList>
            <person name="Kim I."/>
        </authorList>
    </citation>
    <scope>NUCLEOTIDE SEQUENCE [LARGE SCALE GENOMIC DNA]</scope>
    <source>
        <strain evidence="2 3">PFR10</strain>
    </source>
</reference>
<dbReference type="Proteomes" id="UP001260980">
    <property type="component" value="Unassembled WGS sequence"/>
</dbReference>
<dbReference type="RefSeq" id="WP_315954455.1">
    <property type="nucleotide sequence ID" value="NZ_JAWCUD010000010.1"/>
</dbReference>
<feature type="transmembrane region" description="Helical" evidence="1">
    <location>
        <begin position="18"/>
        <end position="39"/>
    </location>
</feature>
<keyword evidence="3" id="KW-1185">Reference proteome</keyword>
<evidence type="ECO:0000313" key="3">
    <source>
        <dbReference type="Proteomes" id="UP001260980"/>
    </source>
</evidence>
<dbReference type="Pfam" id="PF10694">
    <property type="entry name" value="DUF2500"/>
    <property type="match status" value="1"/>
</dbReference>